<reference evidence="1" key="1">
    <citation type="submission" date="2023-07" db="EMBL/GenBank/DDBJ databases">
        <title>Genome content predicts the carbon catabolic preferences of heterotrophic bacteria.</title>
        <authorList>
            <person name="Gralka M."/>
        </authorList>
    </citation>
    <scope>NUCLEOTIDE SEQUENCE</scope>
    <source>
        <strain evidence="1">G2M05</strain>
    </source>
</reference>
<dbReference type="PANTHER" id="PTHR43611:SF3">
    <property type="entry name" value="FLAVIN MONONUCLEOTIDE HYDROLASE 1, CHLOROPLATIC"/>
    <property type="match status" value="1"/>
</dbReference>
<dbReference type="Gene3D" id="1.10.150.240">
    <property type="entry name" value="Putative phosphatase, domain 2"/>
    <property type="match status" value="1"/>
</dbReference>
<dbReference type="SFLD" id="SFLDS00003">
    <property type="entry name" value="Haloacid_Dehalogenase"/>
    <property type="match status" value="1"/>
</dbReference>
<dbReference type="Proteomes" id="UP001170624">
    <property type="component" value="Unassembled WGS sequence"/>
</dbReference>
<dbReference type="Pfam" id="PF00702">
    <property type="entry name" value="Hydrolase"/>
    <property type="match status" value="1"/>
</dbReference>
<organism evidence="1 2">
    <name type="scientific">Photobacterium sanguinicancri</name>
    <dbReference type="NCBI Taxonomy" id="875932"/>
    <lineage>
        <taxon>Bacteria</taxon>
        <taxon>Pseudomonadati</taxon>
        <taxon>Pseudomonadota</taxon>
        <taxon>Gammaproteobacteria</taxon>
        <taxon>Vibrionales</taxon>
        <taxon>Vibrionaceae</taxon>
        <taxon>Photobacterium</taxon>
    </lineage>
</organism>
<evidence type="ECO:0000313" key="1">
    <source>
        <dbReference type="EMBL" id="MDO6545372.1"/>
    </source>
</evidence>
<evidence type="ECO:0000313" key="2">
    <source>
        <dbReference type="Proteomes" id="UP001170624"/>
    </source>
</evidence>
<dbReference type="RefSeq" id="WP_062689299.1">
    <property type="nucleotide sequence ID" value="NZ_CANMLA010000006.1"/>
</dbReference>
<dbReference type="InterPro" id="IPR023198">
    <property type="entry name" value="PGP-like_dom2"/>
</dbReference>
<proteinExistence type="predicted"/>
<dbReference type="PANTHER" id="PTHR43611">
    <property type="entry name" value="ALPHA-D-GLUCOSE 1-PHOSPHATE PHOSPHATASE"/>
    <property type="match status" value="1"/>
</dbReference>
<dbReference type="InterPro" id="IPR006439">
    <property type="entry name" value="HAD-SF_hydro_IA"/>
</dbReference>
<dbReference type="CDD" id="cd02603">
    <property type="entry name" value="HAD_sEH-N_like"/>
    <property type="match status" value="1"/>
</dbReference>
<sequence>MIRNVVFDFGAVLFEWNPSNIVAEFTSSEYEQELLLSNVLGHSDWLSLDRGTMLLAEVIPKFSARVGFPESRMEDFFVHVQNHLTLIDISANLVEHLLALNYPLYYLTNMSNAFFETLNDNHPFIGEFKGGIVSANELLIKPEPEIFELLCQRYQLKPEECLFIDDNAQNIITASELGFESVQFVPNEACVRQIMDKL</sequence>
<gene>
    <name evidence="1" type="ORF">Q4568_22795</name>
</gene>
<dbReference type="Gene3D" id="3.40.50.1000">
    <property type="entry name" value="HAD superfamily/HAD-like"/>
    <property type="match status" value="1"/>
</dbReference>
<dbReference type="SFLD" id="SFLDG01129">
    <property type="entry name" value="C1.5:_HAD__Beta-PGM__Phosphata"/>
    <property type="match status" value="1"/>
</dbReference>
<dbReference type="InterPro" id="IPR036412">
    <property type="entry name" value="HAD-like_sf"/>
</dbReference>
<protein>
    <submittedName>
        <fullName evidence="1">HAD family phosphatase</fullName>
    </submittedName>
</protein>
<dbReference type="AlphaFoldDB" id="A0AAW7YED2"/>
<accession>A0AAW7YED2</accession>
<dbReference type="NCBIfam" id="TIGR01509">
    <property type="entry name" value="HAD-SF-IA-v3"/>
    <property type="match status" value="1"/>
</dbReference>
<comment type="caution">
    <text evidence="1">The sequence shown here is derived from an EMBL/GenBank/DDBJ whole genome shotgun (WGS) entry which is preliminary data.</text>
</comment>
<dbReference type="InterPro" id="IPR023214">
    <property type="entry name" value="HAD_sf"/>
</dbReference>
<name>A0AAW7YED2_9GAMM</name>
<dbReference type="EMBL" id="JAUOPU010000049">
    <property type="protein sequence ID" value="MDO6545372.1"/>
    <property type="molecule type" value="Genomic_DNA"/>
</dbReference>
<dbReference type="PRINTS" id="PR00413">
    <property type="entry name" value="HADHALOGNASE"/>
</dbReference>
<dbReference type="SUPFAM" id="SSF56784">
    <property type="entry name" value="HAD-like"/>
    <property type="match status" value="1"/>
</dbReference>